<reference evidence="1" key="2">
    <citation type="journal article" date="2007" name="Science">
        <title>Draft genome sequence of the sexually transmitted pathogen Trichomonas vaginalis.</title>
        <authorList>
            <person name="Carlton J.M."/>
            <person name="Hirt R.P."/>
            <person name="Silva J.C."/>
            <person name="Delcher A.L."/>
            <person name="Schatz M."/>
            <person name="Zhao Q."/>
            <person name="Wortman J.R."/>
            <person name="Bidwell S.L."/>
            <person name="Alsmark U.C.M."/>
            <person name="Besteiro S."/>
            <person name="Sicheritz-Ponten T."/>
            <person name="Noel C.J."/>
            <person name="Dacks J.B."/>
            <person name="Foster P.G."/>
            <person name="Simillion C."/>
            <person name="Van de Peer Y."/>
            <person name="Miranda-Saavedra D."/>
            <person name="Barton G.J."/>
            <person name="Westrop G.D."/>
            <person name="Mueller S."/>
            <person name="Dessi D."/>
            <person name="Fiori P.L."/>
            <person name="Ren Q."/>
            <person name="Paulsen I."/>
            <person name="Zhang H."/>
            <person name="Bastida-Corcuera F.D."/>
            <person name="Simoes-Barbosa A."/>
            <person name="Brown M.T."/>
            <person name="Hayes R.D."/>
            <person name="Mukherjee M."/>
            <person name="Okumura C.Y."/>
            <person name="Schneider R."/>
            <person name="Smith A.J."/>
            <person name="Vanacova S."/>
            <person name="Villalvazo M."/>
            <person name="Haas B.J."/>
            <person name="Pertea M."/>
            <person name="Feldblyum T.V."/>
            <person name="Utterback T.R."/>
            <person name="Shu C.L."/>
            <person name="Osoegawa K."/>
            <person name="de Jong P.J."/>
            <person name="Hrdy I."/>
            <person name="Horvathova L."/>
            <person name="Zubacova Z."/>
            <person name="Dolezal P."/>
            <person name="Malik S.B."/>
            <person name="Logsdon J.M. Jr."/>
            <person name="Henze K."/>
            <person name="Gupta A."/>
            <person name="Wang C.C."/>
            <person name="Dunne R.L."/>
            <person name="Upcroft J.A."/>
            <person name="Upcroft P."/>
            <person name="White O."/>
            <person name="Salzberg S.L."/>
            <person name="Tang P."/>
            <person name="Chiu C.-H."/>
            <person name="Lee Y.-S."/>
            <person name="Embley T.M."/>
            <person name="Coombs G.H."/>
            <person name="Mottram J.C."/>
            <person name="Tachezy J."/>
            <person name="Fraser-Liggett C.M."/>
            <person name="Johnson P.J."/>
        </authorList>
    </citation>
    <scope>NUCLEOTIDE SEQUENCE [LARGE SCALE GENOMIC DNA]</scope>
    <source>
        <strain evidence="1">G3</strain>
    </source>
</reference>
<dbReference type="KEGG" id="tva:4764233"/>
<dbReference type="Proteomes" id="UP000001542">
    <property type="component" value="Unassembled WGS sequence"/>
</dbReference>
<dbReference type="VEuPathDB" id="TrichDB:TVAGG3_0401210"/>
<accession>A2ELS3</accession>
<sequence length="393" mass="44897">MSDIWNRFFNGYSYNNHTSNTQVPASSGNYHIHHVYFTNLNSRIVYFSGSNESKLLISFCVFDSNSGNNKGVNIYQVEGQCVQYRICSYSSTTNNNYPHSYINVTNNQEYKNYLIESTITLSKGNSGPIYQQFGDIKIHNVNISNSESFQHDSVYYLYASQLTASISYSTFFNNTAKYYRSLCHQYGNININYSNILSNQCRQVYYTDNGIIYASSNSIVTVEQCILSNNKGYYLFCTKNAGKQMIIKFCYFPSNEIIETAYGPVTTSTNNSLQINNEHFNTAMCYAPNPFKSITLQSVKLERTEYYYKIDRYINVSGNGKCDINSITIYCIIDGYDAYELNNRTLSYQENDMTYSFTGFCEIPNTVNEPGNHSLSVHASNGIDISKSVRSKF</sequence>
<dbReference type="VEuPathDB" id="TrichDB:TVAG_151580"/>
<reference evidence="1" key="1">
    <citation type="submission" date="2006-10" db="EMBL/GenBank/DDBJ databases">
        <authorList>
            <person name="Amadeo P."/>
            <person name="Zhao Q."/>
            <person name="Wortman J."/>
            <person name="Fraser-Liggett C."/>
            <person name="Carlton J."/>
        </authorList>
    </citation>
    <scope>NUCLEOTIDE SEQUENCE</scope>
    <source>
        <strain evidence="1">G3</strain>
    </source>
</reference>
<evidence type="ECO:0008006" key="3">
    <source>
        <dbReference type="Google" id="ProtNLM"/>
    </source>
</evidence>
<proteinExistence type="predicted"/>
<keyword evidence="2" id="KW-1185">Reference proteome</keyword>
<protein>
    <recommendedName>
        <fullName evidence="3">Right handed beta helix domain-containing protein</fullName>
    </recommendedName>
</protein>
<gene>
    <name evidence="1" type="ORF">TVAG_151580</name>
</gene>
<name>A2ELS3_TRIV3</name>
<dbReference type="RefSeq" id="XP_001318574.1">
    <property type="nucleotide sequence ID" value="XM_001318539.1"/>
</dbReference>
<dbReference type="EMBL" id="DS113425">
    <property type="protein sequence ID" value="EAY06351.1"/>
    <property type="molecule type" value="Genomic_DNA"/>
</dbReference>
<organism evidence="1 2">
    <name type="scientific">Trichomonas vaginalis (strain ATCC PRA-98 / G3)</name>
    <dbReference type="NCBI Taxonomy" id="412133"/>
    <lineage>
        <taxon>Eukaryota</taxon>
        <taxon>Metamonada</taxon>
        <taxon>Parabasalia</taxon>
        <taxon>Trichomonadida</taxon>
        <taxon>Trichomonadidae</taxon>
        <taxon>Trichomonas</taxon>
    </lineage>
</organism>
<dbReference type="InParanoid" id="A2ELS3"/>
<evidence type="ECO:0000313" key="2">
    <source>
        <dbReference type="Proteomes" id="UP000001542"/>
    </source>
</evidence>
<dbReference type="AlphaFoldDB" id="A2ELS3"/>
<evidence type="ECO:0000313" key="1">
    <source>
        <dbReference type="EMBL" id="EAY06351.1"/>
    </source>
</evidence>